<evidence type="ECO:0000256" key="1">
    <source>
        <dbReference type="ARBA" id="ARBA00005755"/>
    </source>
</evidence>
<dbReference type="GO" id="GO:0003676">
    <property type="term" value="F:nucleic acid binding"/>
    <property type="evidence" value="ECO:0007669"/>
    <property type="project" value="InterPro"/>
</dbReference>
<dbReference type="InterPro" id="IPR043502">
    <property type="entry name" value="DNA/RNA_pol_sf"/>
</dbReference>
<dbReference type="SUPFAM" id="SSF56672">
    <property type="entry name" value="DNA/RNA polymerases"/>
    <property type="match status" value="1"/>
</dbReference>
<evidence type="ECO:0000313" key="6">
    <source>
        <dbReference type="Proteomes" id="UP000324800"/>
    </source>
</evidence>
<dbReference type="GO" id="GO:0000166">
    <property type="term" value="F:nucleotide binding"/>
    <property type="evidence" value="ECO:0007669"/>
    <property type="project" value="InterPro"/>
</dbReference>
<organism evidence="5 6">
    <name type="scientific">Streblomastix strix</name>
    <dbReference type="NCBI Taxonomy" id="222440"/>
    <lineage>
        <taxon>Eukaryota</taxon>
        <taxon>Metamonada</taxon>
        <taxon>Preaxostyla</taxon>
        <taxon>Oxymonadida</taxon>
        <taxon>Streblomastigidae</taxon>
        <taxon>Streblomastix</taxon>
    </lineage>
</organism>
<dbReference type="PRINTS" id="PR00106">
    <property type="entry name" value="DNAPOLB"/>
</dbReference>
<evidence type="ECO:0000256" key="4">
    <source>
        <dbReference type="ARBA" id="ARBA00022932"/>
    </source>
</evidence>
<dbReference type="InterPro" id="IPR006172">
    <property type="entry name" value="DNA-dir_DNA_pol_B"/>
</dbReference>
<comment type="caution">
    <text evidence="5">The sequence shown here is derived from an EMBL/GenBank/DDBJ whole genome shotgun (WGS) entry which is preliminary data.</text>
</comment>
<evidence type="ECO:0000256" key="2">
    <source>
        <dbReference type="ARBA" id="ARBA00022679"/>
    </source>
</evidence>
<dbReference type="EMBL" id="SNRW01005447">
    <property type="protein sequence ID" value="KAA6385055.1"/>
    <property type="molecule type" value="Genomic_DNA"/>
</dbReference>
<protein>
    <submittedName>
        <fullName evidence="5">Uncharacterized protein</fullName>
    </submittedName>
</protein>
<name>A0A5J4VR91_9EUKA</name>
<keyword evidence="4" id="KW-0239">DNA-directed DNA polymerase</keyword>
<gene>
    <name evidence="5" type="ORF">EZS28_019419</name>
</gene>
<comment type="similarity">
    <text evidence="1">Belongs to the DNA polymerase type-B family.</text>
</comment>
<evidence type="ECO:0000313" key="5">
    <source>
        <dbReference type="EMBL" id="KAA6385055.1"/>
    </source>
</evidence>
<reference evidence="5 6" key="1">
    <citation type="submission" date="2019-03" db="EMBL/GenBank/DDBJ databases">
        <title>Single cell metagenomics reveals metabolic interactions within the superorganism composed of flagellate Streblomastix strix and complex community of Bacteroidetes bacteria on its surface.</title>
        <authorList>
            <person name="Treitli S.C."/>
            <person name="Kolisko M."/>
            <person name="Husnik F."/>
            <person name="Keeling P."/>
            <person name="Hampl V."/>
        </authorList>
    </citation>
    <scope>NUCLEOTIDE SEQUENCE [LARGE SCALE GENOMIC DNA]</scope>
    <source>
        <strain evidence="5">ST1C</strain>
    </source>
</reference>
<dbReference type="Proteomes" id="UP000324800">
    <property type="component" value="Unassembled WGS sequence"/>
</dbReference>
<evidence type="ECO:0000256" key="3">
    <source>
        <dbReference type="ARBA" id="ARBA00022695"/>
    </source>
</evidence>
<dbReference type="AlphaFoldDB" id="A0A5J4VR91"/>
<dbReference type="PANTHER" id="PTHR33206:SF1">
    <property type="entry name" value="DNA-DIRECTED DNA POLYMERASE"/>
    <property type="match status" value="1"/>
</dbReference>
<keyword evidence="3" id="KW-0548">Nucleotidyltransferase</keyword>
<sequence>MAACSNATKYARTYIDFNVNNNYPVINDRSPRFVLQQQYWNSKVLSYEVQGRCQKRDTTDNVKEQDFEYFKQLFKVSKKWVTGGLSNVMHRVNVERQDFIKKFEYDSINKNVRVVTSNYQITPILGIDFISLYPSVISSEYHKFIKYTSGKMYMPGSVSDKVICDSVEKKQKILDIINSQNRYNDKGQLFIEEVKGHIDDTHINDYIIFPPIQRNYEFQTNEETVDEYMNQHMKSNGLKVDQKQRKLTNLLSTMGGYMTFSSYYLWFLIDDCHFMIDDVKQIILFNKHDKFSSFAKEFTNQRIYAKINGNKGLEQFCKIIMKSSYGSDGMNIEKYTKIKMMNEKQALQAHLSNTFMVDQKLSDNVYAVQMNPEKCSCRTPLQVAYFVLDLAKYWYLNFIYNFMYKCFDMNKLHFIEGDTDSAYWAVSGNKNESYKQQFKYFIKDQQFYNENAKYFFPTIEGDMLDEKKTLGLAIEREGIEMIALAPKNYYIMVDVKTKIKLKGINQSTNKITKGQIVENIIEGTVTKCQLAAIRALTLDISISVGSPTPAQLSSYAWIAMG</sequence>
<keyword evidence="2" id="KW-0808">Transferase</keyword>
<dbReference type="GO" id="GO:0003887">
    <property type="term" value="F:DNA-directed DNA polymerase activity"/>
    <property type="evidence" value="ECO:0007669"/>
    <property type="project" value="UniProtKB-KW"/>
</dbReference>
<dbReference type="PANTHER" id="PTHR33206">
    <property type="entry name" value="PROTEIN CBG10425"/>
    <property type="match status" value="1"/>
</dbReference>
<accession>A0A5J4VR91</accession>
<proteinExistence type="inferred from homology"/>